<gene>
    <name evidence="1" type="ORF">NQ317_006976</name>
</gene>
<dbReference type="EMBL" id="JAPWTJ010000349">
    <property type="protein sequence ID" value="KAJ8979340.1"/>
    <property type="molecule type" value="Genomic_DNA"/>
</dbReference>
<name>A0ABQ9JQ37_9CUCU</name>
<feature type="non-terminal residue" evidence="1">
    <location>
        <position position="122"/>
    </location>
</feature>
<comment type="caution">
    <text evidence="1">The sequence shown here is derived from an EMBL/GenBank/DDBJ whole genome shotgun (WGS) entry which is preliminary data.</text>
</comment>
<evidence type="ECO:0000313" key="2">
    <source>
        <dbReference type="Proteomes" id="UP001162164"/>
    </source>
</evidence>
<proteinExistence type="predicted"/>
<evidence type="ECO:0000313" key="1">
    <source>
        <dbReference type="EMBL" id="KAJ8979340.1"/>
    </source>
</evidence>
<organism evidence="1 2">
    <name type="scientific">Molorchus minor</name>
    <dbReference type="NCBI Taxonomy" id="1323400"/>
    <lineage>
        <taxon>Eukaryota</taxon>
        <taxon>Metazoa</taxon>
        <taxon>Ecdysozoa</taxon>
        <taxon>Arthropoda</taxon>
        <taxon>Hexapoda</taxon>
        <taxon>Insecta</taxon>
        <taxon>Pterygota</taxon>
        <taxon>Neoptera</taxon>
        <taxon>Endopterygota</taxon>
        <taxon>Coleoptera</taxon>
        <taxon>Polyphaga</taxon>
        <taxon>Cucujiformia</taxon>
        <taxon>Chrysomeloidea</taxon>
        <taxon>Cerambycidae</taxon>
        <taxon>Lamiinae</taxon>
        <taxon>Monochamini</taxon>
        <taxon>Molorchus</taxon>
    </lineage>
</organism>
<reference evidence="1" key="1">
    <citation type="journal article" date="2023" name="Insect Mol. Biol.">
        <title>Genome sequencing provides insights into the evolution of gene families encoding plant cell wall-degrading enzymes in longhorned beetles.</title>
        <authorList>
            <person name="Shin N.R."/>
            <person name="Okamura Y."/>
            <person name="Kirsch R."/>
            <person name="Pauchet Y."/>
        </authorList>
    </citation>
    <scope>NUCLEOTIDE SEQUENCE</scope>
    <source>
        <strain evidence="1">MMC_N1</strain>
    </source>
</reference>
<accession>A0ABQ9JQ37</accession>
<sequence length="122" mass="14161">MQCIEVIPVTHPRACGSSLYMEYWDALILKFVKNRVHSFFELVKLAEDKLDKGGVNFRRLTLYNSTRSSTMGYFSQFFFKNREVEIKGNSSPFPRVKPFYPRRYADRDIFGGLGNIFMPSAA</sequence>
<keyword evidence="2" id="KW-1185">Reference proteome</keyword>
<dbReference type="Proteomes" id="UP001162164">
    <property type="component" value="Unassembled WGS sequence"/>
</dbReference>
<protein>
    <submittedName>
        <fullName evidence="1">Uncharacterized protein</fullName>
    </submittedName>
</protein>